<feature type="transmembrane region" description="Helical" evidence="4">
    <location>
        <begin position="598"/>
        <end position="615"/>
    </location>
</feature>
<feature type="transmembrane region" description="Helical" evidence="4">
    <location>
        <begin position="424"/>
        <end position="445"/>
    </location>
</feature>
<evidence type="ECO:0000256" key="1">
    <source>
        <dbReference type="ARBA" id="ARBA00004236"/>
    </source>
</evidence>
<dbReference type="GO" id="GO:0010181">
    <property type="term" value="F:FMN binding"/>
    <property type="evidence" value="ECO:0007669"/>
    <property type="project" value="InterPro"/>
</dbReference>
<keyword evidence="2" id="KW-1003">Cell membrane</keyword>
<dbReference type="AlphaFoldDB" id="A0AA37S8X9"/>
<dbReference type="SUPFAM" id="SSF54862">
    <property type="entry name" value="4Fe-4S ferredoxins"/>
    <property type="match status" value="1"/>
</dbReference>
<comment type="caution">
    <text evidence="6">The sequence shown here is derived from an EMBL/GenBank/DDBJ whole genome shotgun (WGS) entry which is preliminary data.</text>
</comment>
<dbReference type="InterPro" id="IPR011399">
    <property type="entry name" value="NosR"/>
</dbReference>
<keyword evidence="4" id="KW-1133">Transmembrane helix</keyword>
<evidence type="ECO:0000256" key="3">
    <source>
        <dbReference type="ARBA" id="ARBA00023136"/>
    </source>
</evidence>
<accession>A0AA37S8X9</accession>
<protein>
    <submittedName>
        <fullName evidence="6">Regulatory protein NosR</fullName>
    </submittedName>
</protein>
<sequence>MSNGKVNSGSASFWMLLCGLFFALIASSGWAGGLTVSPAKPPEPFIKETFPNATDYGVKAGEPLAWTIKQNDDVLGYAFETNDIAPIPAYSGEPVNVLVMIDPEGKIISAKVLEHHEPILLVGIPEQKLQIFTDQYQGLAVSDTVKIGGLQEDNVVHVDGLSGATVTVMVENLAIMRAAKKVAKAKGIIDFDEASATAMATIKQDIYQQSDWVTLTGDGSIRRLALNNQQVEDSFAGTEAANDTALSPEEANASFIDLYYTLLDIPTIGRSLLGDSEFQWLVDTLKPGEHAIGLMGNGFSFKGSGYVRGGIFDRIQIHQGDNVFSFRDLDHYRINDLYAEGTPYFKEMSIFIVREHHDFNPGADWQVELLVRRQTGPVDSLFSSFKADYLPLDKYVDRPEPIAEESLEDQPLWKQVWAEKETSVIILITSMVLLTLVIFFQDWLVRFPNFLHQFRRVFLIYTVGFIGWYSMGQISVVNVFTFTQSLMGDFHWETFLLDPVIFCMWVFVAVTILLWGRGIFCGWMCPFGALQELAGELAEKLKIPQYVVPFALHERLWAVKYLILLALFGLSLESLQTAEQYAEVEPFKTVFLLRFDRDWPFITYALILLVISLFSRKVYCRYICPLGAALAIPSGVRLFDWLKRRKDCGQPCQLCAVECEIGAIEKNGEINLRECHHCLDCQVTYWNDDKCPPLVNKKRKRMKKSASANTSAVTNVDPNTVKAEPVRIIEPN</sequence>
<dbReference type="EMBL" id="BSNM01000006">
    <property type="protein sequence ID" value="GLQ30594.1"/>
    <property type="molecule type" value="Genomic_DNA"/>
</dbReference>
<dbReference type="Pfam" id="PF12801">
    <property type="entry name" value="Fer4_5"/>
    <property type="match status" value="2"/>
</dbReference>
<evidence type="ECO:0000256" key="2">
    <source>
        <dbReference type="ARBA" id="ARBA00022475"/>
    </source>
</evidence>
<evidence type="ECO:0000259" key="5">
    <source>
        <dbReference type="SMART" id="SM00900"/>
    </source>
</evidence>
<feature type="transmembrane region" description="Helical" evidence="4">
    <location>
        <begin position="561"/>
        <end position="578"/>
    </location>
</feature>
<dbReference type="Pfam" id="PF04205">
    <property type="entry name" value="FMN_bind"/>
    <property type="match status" value="1"/>
</dbReference>
<reference evidence="6" key="1">
    <citation type="journal article" date="2014" name="Int. J. Syst. Evol. Microbiol.">
        <title>Complete genome sequence of Corynebacterium casei LMG S-19264T (=DSM 44701T), isolated from a smear-ripened cheese.</title>
        <authorList>
            <consortium name="US DOE Joint Genome Institute (JGI-PGF)"/>
            <person name="Walter F."/>
            <person name="Albersmeier A."/>
            <person name="Kalinowski J."/>
            <person name="Ruckert C."/>
        </authorList>
    </citation>
    <scope>NUCLEOTIDE SEQUENCE</scope>
    <source>
        <strain evidence="6">NBRC 110071</strain>
    </source>
</reference>
<dbReference type="PANTHER" id="PTHR30224:SF4">
    <property type="entry name" value="ELECTRON TRANSPORT PROTEIN YCCM-RELATED"/>
    <property type="match status" value="1"/>
</dbReference>
<evidence type="ECO:0000313" key="6">
    <source>
        <dbReference type="EMBL" id="GLQ30594.1"/>
    </source>
</evidence>
<keyword evidence="4" id="KW-0812">Transmembrane</keyword>
<proteinExistence type="predicted"/>
<dbReference type="InterPro" id="IPR007329">
    <property type="entry name" value="FMN-bd"/>
</dbReference>
<feature type="transmembrane region" description="Helical" evidence="4">
    <location>
        <begin position="496"/>
        <end position="515"/>
    </location>
</feature>
<dbReference type="SMART" id="SM00900">
    <property type="entry name" value="FMN_bind"/>
    <property type="match status" value="1"/>
</dbReference>
<dbReference type="GO" id="GO:0045893">
    <property type="term" value="P:positive regulation of DNA-templated transcription"/>
    <property type="evidence" value="ECO:0007669"/>
    <property type="project" value="InterPro"/>
</dbReference>
<feature type="domain" description="FMN-binding" evidence="5">
    <location>
        <begin position="89"/>
        <end position="182"/>
    </location>
</feature>
<keyword evidence="3 4" id="KW-0472">Membrane</keyword>
<dbReference type="GO" id="GO:0005886">
    <property type="term" value="C:plasma membrane"/>
    <property type="evidence" value="ECO:0007669"/>
    <property type="project" value="UniProtKB-SubCell"/>
</dbReference>
<dbReference type="RefSeq" id="WP_284379687.1">
    <property type="nucleotide sequence ID" value="NZ_BSNM01000006.1"/>
</dbReference>
<evidence type="ECO:0000256" key="4">
    <source>
        <dbReference type="SAM" id="Phobius"/>
    </source>
</evidence>
<dbReference type="InterPro" id="IPR052378">
    <property type="entry name" value="NosR_regulator"/>
</dbReference>
<name>A0AA37S8X9_9GAMM</name>
<dbReference type="NCBIfam" id="NF046105">
    <property type="entry name" value="TransRegNosR"/>
    <property type="match status" value="1"/>
</dbReference>
<dbReference type="Proteomes" id="UP001161389">
    <property type="component" value="Unassembled WGS sequence"/>
</dbReference>
<dbReference type="GO" id="GO:0003677">
    <property type="term" value="F:DNA binding"/>
    <property type="evidence" value="ECO:0007669"/>
    <property type="project" value="InterPro"/>
</dbReference>
<evidence type="ECO:0000313" key="7">
    <source>
        <dbReference type="Proteomes" id="UP001161389"/>
    </source>
</evidence>
<keyword evidence="7" id="KW-1185">Reference proteome</keyword>
<gene>
    <name evidence="6" type="primary">nosR</name>
    <name evidence="6" type="ORF">GCM10007876_10720</name>
</gene>
<dbReference type="PIRSF" id="PIRSF036354">
    <property type="entry name" value="NosR"/>
    <property type="match status" value="1"/>
</dbReference>
<reference evidence="6" key="2">
    <citation type="submission" date="2023-01" db="EMBL/GenBank/DDBJ databases">
        <title>Draft genome sequence of Litoribrevibacter albus strain NBRC 110071.</title>
        <authorList>
            <person name="Sun Q."/>
            <person name="Mori K."/>
        </authorList>
    </citation>
    <scope>NUCLEOTIDE SEQUENCE</scope>
    <source>
        <strain evidence="6">NBRC 110071</strain>
    </source>
</reference>
<feature type="transmembrane region" description="Helical" evidence="4">
    <location>
        <begin position="457"/>
        <end position="476"/>
    </location>
</feature>
<organism evidence="6 7">
    <name type="scientific">Litoribrevibacter albus</name>
    <dbReference type="NCBI Taxonomy" id="1473156"/>
    <lineage>
        <taxon>Bacteria</taxon>
        <taxon>Pseudomonadati</taxon>
        <taxon>Pseudomonadota</taxon>
        <taxon>Gammaproteobacteria</taxon>
        <taxon>Oceanospirillales</taxon>
        <taxon>Oceanospirillaceae</taxon>
        <taxon>Litoribrevibacter</taxon>
    </lineage>
</organism>
<comment type="subcellular location">
    <subcellularLocation>
        <location evidence="1">Cell membrane</location>
    </subcellularLocation>
</comment>
<dbReference type="PANTHER" id="PTHR30224">
    <property type="entry name" value="ELECTRON TRANSPORT PROTEIN"/>
    <property type="match status" value="1"/>
</dbReference>
<dbReference type="InterPro" id="IPR017896">
    <property type="entry name" value="4Fe4S_Fe-S-bd"/>
</dbReference>